<organism evidence="2 3">
    <name type="scientific">Taibaiella chishuiensis</name>
    <dbReference type="NCBI Taxonomy" id="1434707"/>
    <lineage>
        <taxon>Bacteria</taxon>
        <taxon>Pseudomonadati</taxon>
        <taxon>Bacteroidota</taxon>
        <taxon>Chitinophagia</taxon>
        <taxon>Chitinophagales</taxon>
        <taxon>Chitinophagaceae</taxon>
        <taxon>Taibaiella</taxon>
    </lineage>
</organism>
<protein>
    <recommendedName>
        <fullName evidence="4">Integral membrane protein</fullName>
    </recommendedName>
</protein>
<dbReference type="RefSeq" id="WP_106522368.1">
    <property type="nucleotide sequence ID" value="NZ_PYGD01000002.1"/>
</dbReference>
<feature type="transmembrane region" description="Helical" evidence="1">
    <location>
        <begin position="53"/>
        <end position="77"/>
    </location>
</feature>
<keyword evidence="1" id="KW-0472">Membrane</keyword>
<proteinExistence type="predicted"/>
<reference evidence="2 3" key="1">
    <citation type="submission" date="2018-03" db="EMBL/GenBank/DDBJ databases">
        <title>Genomic Encyclopedia of Type Strains, Phase III (KMG-III): the genomes of soil and plant-associated and newly described type strains.</title>
        <authorList>
            <person name="Whitman W."/>
        </authorList>
    </citation>
    <scope>NUCLEOTIDE SEQUENCE [LARGE SCALE GENOMIC DNA]</scope>
    <source>
        <strain evidence="2 3">CGMCC 1.12700</strain>
    </source>
</reference>
<comment type="caution">
    <text evidence="2">The sequence shown here is derived from an EMBL/GenBank/DDBJ whole genome shotgun (WGS) entry which is preliminary data.</text>
</comment>
<accession>A0A2P8D828</accession>
<keyword evidence="1" id="KW-0812">Transmembrane</keyword>
<keyword evidence="1" id="KW-1133">Transmembrane helix</keyword>
<evidence type="ECO:0000313" key="3">
    <source>
        <dbReference type="Proteomes" id="UP000240572"/>
    </source>
</evidence>
<keyword evidence="3" id="KW-1185">Reference proteome</keyword>
<dbReference type="Proteomes" id="UP000240572">
    <property type="component" value="Unassembled WGS sequence"/>
</dbReference>
<sequence>MNTYQALHTNTNMVIAYLIYLPVALALTWYVAHTLFRNSIVFMKDIFNGREEIALATNTLFRIGFYLLNIGFALYILKINLELAGAQDIIEVLSYKVGGFSIYLGGMLFLNLYLFFRGKRVAKQKRMEHNRFNRIDPE</sequence>
<gene>
    <name evidence="2" type="ORF">B0I18_102328</name>
</gene>
<feature type="transmembrane region" description="Helical" evidence="1">
    <location>
        <begin position="14"/>
        <end position="32"/>
    </location>
</feature>
<evidence type="ECO:0000256" key="1">
    <source>
        <dbReference type="SAM" id="Phobius"/>
    </source>
</evidence>
<dbReference type="EMBL" id="PYGD01000002">
    <property type="protein sequence ID" value="PSK93358.1"/>
    <property type="molecule type" value="Genomic_DNA"/>
</dbReference>
<dbReference type="AlphaFoldDB" id="A0A2P8D828"/>
<dbReference type="OrthoDB" id="193443at2"/>
<feature type="transmembrane region" description="Helical" evidence="1">
    <location>
        <begin position="97"/>
        <end position="116"/>
    </location>
</feature>
<evidence type="ECO:0008006" key="4">
    <source>
        <dbReference type="Google" id="ProtNLM"/>
    </source>
</evidence>
<evidence type="ECO:0000313" key="2">
    <source>
        <dbReference type="EMBL" id="PSK93358.1"/>
    </source>
</evidence>
<name>A0A2P8D828_9BACT</name>